<evidence type="ECO:0000313" key="2">
    <source>
        <dbReference type="EMBL" id="CAK0848705.1"/>
    </source>
</evidence>
<dbReference type="InterPro" id="IPR052900">
    <property type="entry name" value="Phospholipid_Metab_Enz"/>
</dbReference>
<dbReference type="PANTHER" id="PTHR43606">
    <property type="entry name" value="PHOSPHATASE, PUTATIVE (AFU_ORTHOLOGUE AFUA_6G08710)-RELATED"/>
    <property type="match status" value="1"/>
</dbReference>
<accession>A0ABN9TRC1</accession>
<feature type="domain" description="PhoD-like phosphatase metallophosphatase" evidence="1">
    <location>
        <begin position="1"/>
        <end position="135"/>
    </location>
</feature>
<dbReference type="InterPro" id="IPR018946">
    <property type="entry name" value="PhoD-like_MPP"/>
</dbReference>
<evidence type="ECO:0000259" key="1">
    <source>
        <dbReference type="Pfam" id="PF09423"/>
    </source>
</evidence>
<sequence length="186" mass="20263">MLGMEQKRTFRRWLADVSPRKWAVVVSSGMLNDYPGDEEFDMSGDCANVDCSSDVWYRYKDERDEIVDMVAGATPNALFLSGDSHYAGMFKLPSNTSNSVLEVSASPLGAFSFLPPDSAVEAMNNGGDVVWIGSAVDMTRVFGEVEISHDMALTARIFSVDAGGEARQLFSHTQQFTDAPSKVAQG</sequence>
<dbReference type="EMBL" id="CAUYUJ010015003">
    <property type="protein sequence ID" value="CAK0848705.1"/>
    <property type="molecule type" value="Genomic_DNA"/>
</dbReference>
<reference evidence="2" key="1">
    <citation type="submission" date="2023-10" db="EMBL/GenBank/DDBJ databases">
        <authorList>
            <person name="Chen Y."/>
            <person name="Shah S."/>
            <person name="Dougan E. K."/>
            <person name="Thang M."/>
            <person name="Chan C."/>
        </authorList>
    </citation>
    <scope>NUCLEOTIDE SEQUENCE [LARGE SCALE GENOMIC DNA]</scope>
</reference>
<gene>
    <name evidence="2" type="ORF">PCOR1329_LOCUS41594</name>
</gene>
<organism evidence="2 3">
    <name type="scientific">Prorocentrum cordatum</name>
    <dbReference type="NCBI Taxonomy" id="2364126"/>
    <lineage>
        <taxon>Eukaryota</taxon>
        <taxon>Sar</taxon>
        <taxon>Alveolata</taxon>
        <taxon>Dinophyceae</taxon>
        <taxon>Prorocentrales</taxon>
        <taxon>Prorocentraceae</taxon>
        <taxon>Prorocentrum</taxon>
    </lineage>
</organism>
<evidence type="ECO:0000313" key="3">
    <source>
        <dbReference type="Proteomes" id="UP001189429"/>
    </source>
</evidence>
<protein>
    <recommendedName>
        <fullName evidence="1">PhoD-like phosphatase metallophosphatase domain-containing protein</fullName>
    </recommendedName>
</protein>
<dbReference type="Proteomes" id="UP001189429">
    <property type="component" value="Unassembled WGS sequence"/>
</dbReference>
<dbReference type="Gene3D" id="3.60.21.70">
    <property type="entry name" value="PhoD-like phosphatase"/>
    <property type="match status" value="1"/>
</dbReference>
<proteinExistence type="predicted"/>
<keyword evidence="3" id="KW-1185">Reference proteome</keyword>
<comment type="caution">
    <text evidence="2">The sequence shown here is derived from an EMBL/GenBank/DDBJ whole genome shotgun (WGS) entry which is preliminary data.</text>
</comment>
<name>A0ABN9TRC1_9DINO</name>
<dbReference type="InterPro" id="IPR038607">
    <property type="entry name" value="PhoD-like_sf"/>
</dbReference>
<dbReference type="PANTHER" id="PTHR43606:SF2">
    <property type="entry name" value="ALKALINE PHOSPHATASE FAMILY PROTEIN (AFU_ORTHOLOGUE AFUA_5G03860)"/>
    <property type="match status" value="1"/>
</dbReference>
<dbReference type="Pfam" id="PF09423">
    <property type="entry name" value="PhoD"/>
    <property type="match status" value="1"/>
</dbReference>